<gene>
    <name evidence="2" type="ORF">NCTC11636_01222</name>
</gene>
<evidence type="ECO:0000313" key="3">
    <source>
        <dbReference type="Proteomes" id="UP000266895"/>
    </source>
</evidence>
<dbReference type="AlphaFoldDB" id="A0A3S4T9M7"/>
<protein>
    <recommendedName>
        <fullName evidence="4">DUF3558 domain-containing protein</fullName>
    </recommendedName>
</protein>
<proteinExistence type="predicted"/>
<feature type="chain" id="PRO_5018611676" description="DUF3558 domain-containing protein" evidence="1">
    <location>
        <begin position="22"/>
        <end position="219"/>
    </location>
</feature>
<sequence>MEHFRSVFSLAVAAVLCTWLAACSGLPGLSDPTPTPTAAVVAPTASLDGQFTCPGVPDDAVTAMFGPSASISPGYSTRAGYLSQLFCTVIVPKNPDITSRTGRALTTRWGQLDEGINPWADAYDAPIEDTFTVEGIGGTGTVYTSTEGGGAASFTCEDNYHYVTVSVYPGTGMRGDLKANLINLATSMTPWVCQGHTAPGLPAPIGQAQWPHPTPTPTP</sequence>
<accession>A0A3S4T9M7</accession>
<dbReference type="PROSITE" id="PS51257">
    <property type="entry name" value="PROKAR_LIPOPROTEIN"/>
    <property type="match status" value="1"/>
</dbReference>
<organism evidence="2 3">
    <name type="scientific">Actinomyces howellii</name>
    <dbReference type="NCBI Taxonomy" id="52771"/>
    <lineage>
        <taxon>Bacteria</taxon>
        <taxon>Bacillati</taxon>
        <taxon>Actinomycetota</taxon>
        <taxon>Actinomycetes</taxon>
        <taxon>Actinomycetales</taxon>
        <taxon>Actinomycetaceae</taxon>
        <taxon>Actinomyces</taxon>
    </lineage>
</organism>
<keyword evidence="1" id="KW-0732">Signal</keyword>
<dbReference type="Proteomes" id="UP000266895">
    <property type="component" value="Chromosome"/>
</dbReference>
<evidence type="ECO:0000256" key="1">
    <source>
        <dbReference type="SAM" id="SignalP"/>
    </source>
</evidence>
<keyword evidence="3" id="KW-1185">Reference proteome</keyword>
<dbReference type="EMBL" id="LR134350">
    <property type="protein sequence ID" value="VEG27895.1"/>
    <property type="molecule type" value="Genomic_DNA"/>
</dbReference>
<reference evidence="2 3" key="1">
    <citation type="submission" date="2018-12" db="EMBL/GenBank/DDBJ databases">
        <authorList>
            <consortium name="Pathogen Informatics"/>
        </authorList>
    </citation>
    <scope>NUCLEOTIDE SEQUENCE [LARGE SCALE GENOMIC DNA]</scope>
    <source>
        <strain evidence="2 3">NCTC11636</strain>
    </source>
</reference>
<name>A0A3S4T9M7_9ACTO</name>
<feature type="signal peptide" evidence="1">
    <location>
        <begin position="1"/>
        <end position="21"/>
    </location>
</feature>
<dbReference type="KEGG" id="ahw:NCTC11636_01222"/>
<evidence type="ECO:0008006" key="4">
    <source>
        <dbReference type="Google" id="ProtNLM"/>
    </source>
</evidence>
<evidence type="ECO:0000313" key="2">
    <source>
        <dbReference type="EMBL" id="VEG27895.1"/>
    </source>
</evidence>